<evidence type="ECO:0000313" key="2">
    <source>
        <dbReference type="Proteomes" id="UP000282106"/>
    </source>
</evidence>
<gene>
    <name evidence="1" type="ORF">ED208_11330</name>
</gene>
<dbReference type="InParanoid" id="A0A3N0VA93"/>
<protein>
    <submittedName>
        <fullName evidence="1">Uncharacterized protein</fullName>
    </submittedName>
</protein>
<dbReference type="Proteomes" id="UP000282106">
    <property type="component" value="Unassembled WGS sequence"/>
</dbReference>
<reference evidence="1 2" key="1">
    <citation type="submission" date="2018-10" db="EMBL/GenBank/DDBJ databases">
        <authorList>
            <person name="Chen W.-M."/>
        </authorList>
    </citation>
    <scope>NUCLEOTIDE SEQUENCE [LARGE SCALE GENOMIC DNA]</scope>
    <source>
        <strain evidence="1 2">THS-13</strain>
    </source>
</reference>
<comment type="caution">
    <text evidence="1">The sequence shown here is derived from an EMBL/GenBank/DDBJ whole genome shotgun (WGS) entry which is preliminary data.</text>
</comment>
<keyword evidence="2" id="KW-1185">Reference proteome</keyword>
<accession>A0A3N0VA93</accession>
<dbReference type="AlphaFoldDB" id="A0A3N0VA93"/>
<name>A0A3N0VA93_9GAMM</name>
<sequence length="59" mass="6970">MVRLQMGLGANQPVEKQLMIQHEQFMDAYLQMPLGSDCRVERSEYRSRIFKIDPLFAPR</sequence>
<proteinExistence type="predicted"/>
<dbReference type="EMBL" id="RJVO01000004">
    <property type="protein sequence ID" value="ROH89707.1"/>
    <property type="molecule type" value="Genomic_DNA"/>
</dbReference>
<organism evidence="1 2">
    <name type="scientific">Stagnimonas aquatica</name>
    <dbReference type="NCBI Taxonomy" id="2689987"/>
    <lineage>
        <taxon>Bacteria</taxon>
        <taxon>Pseudomonadati</taxon>
        <taxon>Pseudomonadota</taxon>
        <taxon>Gammaproteobacteria</taxon>
        <taxon>Nevskiales</taxon>
        <taxon>Nevskiaceae</taxon>
        <taxon>Stagnimonas</taxon>
    </lineage>
</organism>
<evidence type="ECO:0000313" key="1">
    <source>
        <dbReference type="EMBL" id="ROH89707.1"/>
    </source>
</evidence>